<dbReference type="Proteomes" id="UP001081283">
    <property type="component" value="Unassembled WGS sequence"/>
</dbReference>
<evidence type="ECO:0000259" key="2">
    <source>
        <dbReference type="Pfam" id="PF03972"/>
    </source>
</evidence>
<name>A0ABT3YM41_9HYPH</name>
<dbReference type="InterPro" id="IPR042183">
    <property type="entry name" value="MmgE/PrpD_sf_1"/>
</dbReference>
<evidence type="ECO:0000259" key="3">
    <source>
        <dbReference type="Pfam" id="PF19305"/>
    </source>
</evidence>
<feature type="domain" description="MmgE/PrpD C-terminal" evidence="3">
    <location>
        <begin position="293"/>
        <end position="444"/>
    </location>
</feature>
<reference evidence="4" key="1">
    <citation type="submission" date="2022-10" db="EMBL/GenBank/DDBJ databases">
        <title>Hoeflea sp. J2-29, isolated from marine algae.</title>
        <authorList>
            <person name="Kristyanto S."/>
            <person name="Kim J.M."/>
            <person name="Jeon C.O."/>
        </authorList>
    </citation>
    <scope>NUCLEOTIDE SEQUENCE</scope>
    <source>
        <strain evidence="4">J2-29</strain>
    </source>
</reference>
<dbReference type="InterPro" id="IPR045337">
    <property type="entry name" value="MmgE_PrpD_C"/>
</dbReference>
<protein>
    <submittedName>
        <fullName evidence="4">MmgE/PrpD family protein</fullName>
    </submittedName>
</protein>
<sequence length="478" mass="50991">MSQSAHKNYTPDISTNTGEGLTAYTVSFVLDADFSSLPADVLEEGRKSMLDGFGLALSGSVARSGELARAHLQAVAAAGDCTVIGSDMKLPPRFAAFVNGVGVHADDYDDTQLAVAADRVYGLLTHPTATALPAAFAVAEEVGGSGKDLMLAYQLGVEVECKVAEAISPRHYQHGFHATGTCGTMAAAAAAMKLRGLDLDTALQAFSIAASQSAGLRENFGTMTKPFHAGRSSESGVLAADLAAAGWSAAKEILESHRGFFQAAGGGYDEAAIRGKLGAPWTFGSPGVSIKPHPSGSLTHPGMTEMLRLILENDLRPEQVEKVRVGTNHNMPNALIHHRPTNELQAKFSMEFCMAILLLERRAGLPEFTDEVVMRDDVREMIKKVDFYVNDEAEAAGYSKMTTIIDIALKDGRVVSGRADFGKGSPANPMTYEEVADKFRGCAEFAKWDNGKTEDIIAIVREIERMDNLSTLSRALSA</sequence>
<dbReference type="Pfam" id="PF19305">
    <property type="entry name" value="MmgE_PrpD_C"/>
    <property type="match status" value="1"/>
</dbReference>
<accession>A0ABT3YM41</accession>
<dbReference type="Pfam" id="PF03972">
    <property type="entry name" value="MmgE_PrpD_N"/>
    <property type="match status" value="1"/>
</dbReference>
<dbReference type="SUPFAM" id="SSF103378">
    <property type="entry name" value="2-methylcitrate dehydratase PrpD"/>
    <property type="match status" value="1"/>
</dbReference>
<evidence type="ECO:0000313" key="4">
    <source>
        <dbReference type="EMBL" id="MCY0097001.1"/>
    </source>
</evidence>
<dbReference type="InterPro" id="IPR045336">
    <property type="entry name" value="MmgE_PrpD_N"/>
</dbReference>
<dbReference type="InterPro" id="IPR005656">
    <property type="entry name" value="MmgE_PrpD"/>
</dbReference>
<dbReference type="EMBL" id="JAOVZQ010000002">
    <property type="protein sequence ID" value="MCY0097001.1"/>
    <property type="molecule type" value="Genomic_DNA"/>
</dbReference>
<evidence type="ECO:0000256" key="1">
    <source>
        <dbReference type="ARBA" id="ARBA00006174"/>
    </source>
</evidence>
<dbReference type="InterPro" id="IPR042188">
    <property type="entry name" value="MmgE/PrpD_sf_2"/>
</dbReference>
<dbReference type="PANTHER" id="PTHR16943:SF8">
    <property type="entry name" value="2-METHYLCITRATE DEHYDRATASE"/>
    <property type="match status" value="1"/>
</dbReference>
<proteinExistence type="inferred from homology"/>
<evidence type="ECO:0000313" key="5">
    <source>
        <dbReference type="Proteomes" id="UP001081283"/>
    </source>
</evidence>
<organism evidence="4 5">
    <name type="scientific">Hoeflea ulvae</name>
    <dbReference type="NCBI Taxonomy" id="2983764"/>
    <lineage>
        <taxon>Bacteria</taxon>
        <taxon>Pseudomonadati</taxon>
        <taxon>Pseudomonadota</taxon>
        <taxon>Alphaproteobacteria</taxon>
        <taxon>Hyphomicrobiales</taxon>
        <taxon>Rhizobiaceae</taxon>
        <taxon>Hoeflea</taxon>
    </lineage>
</organism>
<comment type="similarity">
    <text evidence="1">Belongs to the PrpD family.</text>
</comment>
<keyword evidence="5" id="KW-1185">Reference proteome</keyword>
<feature type="domain" description="MmgE/PrpD N-terminal" evidence="2">
    <location>
        <begin position="27"/>
        <end position="267"/>
    </location>
</feature>
<dbReference type="RefSeq" id="WP_267615098.1">
    <property type="nucleotide sequence ID" value="NZ_JAOVZQ010000002.1"/>
</dbReference>
<comment type="caution">
    <text evidence="4">The sequence shown here is derived from an EMBL/GenBank/DDBJ whole genome shotgun (WGS) entry which is preliminary data.</text>
</comment>
<dbReference type="Gene3D" id="1.10.4100.10">
    <property type="entry name" value="2-methylcitrate dehydratase PrpD"/>
    <property type="match status" value="1"/>
</dbReference>
<dbReference type="InterPro" id="IPR036148">
    <property type="entry name" value="MmgE/PrpD_sf"/>
</dbReference>
<dbReference type="Gene3D" id="3.30.1330.120">
    <property type="entry name" value="2-methylcitrate dehydratase PrpD"/>
    <property type="match status" value="1"/>
</dbReference>
<dbReference type="PANTHER" id="PTHR16943">
    <property type="entry name" value="2-METHYLCITRATE DEHYDRATASE-RELATED"/>
    <property type="match status" value="1"/>
</dbReference>
<gene>
    <name evidence="4" type="ORF">OEG82_23785</name>
</gene>